<comment type="caution">
    <text evidence="12">The sequence shown here is derived from an EMBL/GenBank/DDBJ whole genome shotgun (WGS) entry which is preliminary data.</text>
</comment>
<evidence type="ECO:0000256" key="3">
    <source>
        <dbReference type="ARBA" id="ARBA00022679"/>
    </source>
</evidence>
<keyword evidence="3" id="KW-0808">Transferase</keyword>
<feature type="domain" description="Protein kinase" evidence="11">
    <location>
        <begin position="294"/>
        <end position="565"/>
    </location>
</feature>
<evidence type="ECO:0000256" key="6">
    <source>
        <dbReference type="ARBA" id="ARBA00022840"/>
    </source>
</evidence>
<dbReference type="EC" id="2.7.11.1" evidence="1"/>
<feature type="compositionally biased region" description="Low complexity" evidence="10">
    <location>
        <begin position="120"/>
        <end position="133"/>
    </location>
</feature>
<dbReference type="AlphaFoldDB" id="A0A210QSA7"/>
<keyword evidence="2" id="KW-0723">Serine/threonine-protein kinase</keyword>
<evidence type="ECO:0000256" key="4">
    <source>
        <dbReference type="ARBA" id="ARBA00022741"/>
    </source>
</evidence>
<reference evidence="12 13" key="1">
    <citation type="journal article" date="2017" name="Nat. Ecol. Evol.">
        <title>Scallop genome provides insights into evolution of bilaterian karyotype and development.</title>
        <authorList>
            <person name="Wang S."/>
            <person name="Zhang J."/>
            <person name="Jiao W."/>
            <person name="Li J."/>
            <person name="Xun X."/>
            <person name="Sun Y."/>
            <person name="Guo X."/>
            <person name="Huan P."/>
            <person name="Dong B."/>
            <person name="Zhang L."/>
            <person name="Hu X."/>
            <person name="Sun X."/>
            <person name="Wang J."/>
            <person name="Zhao C."/>
            <person name="Wang Y."/>
            <person name="Wang D."/>
            <person name="Huang X."/>
            <person name="Wang R."/>
            <person name="Lv J."/>
            <person name="Li Y."/>
            <person name="Zhang Z."/>
            <person name="Liu B."/>
            <person name="Lu W."/>
            <person name="Hui Y."/>
            <person name="Liang J."/>
            <person name="Zhou Z."/>
            <person name="Hou R."/>
            <person name="Li X."/>
            <person name="Liu Y."/>
            <person name="Li H."/>
            <person name="Ning X."/>
            <person name="Lin Y."/>
            <person name="Zhao L."/>
            <person name="Xing Q."/>
            <person name="Dou J."/>
            <person name="Li Y."/>
            <person name="Mao J."/>
            <person name="Guo H."/>
            <person name="Dou H."/>
            <person name="Li T."/>
            <person name="Mu C."/>
            <person name="Jiang W."/>
            <person name="Fu Q."/>
            <person name="Fu X."/>
            <person name="Miao Y."/>
            <person name="Liu J."/>
            <person name="Yu Q."/>
            <person name="Li R."/>
            <person name="Liao H."/>
            <person name="Li X."/>
            <person name="Kong Y."/>
            <person name="Jiang Z."/>
            <person name="Chourrout D."/>
            <person name="Li R."/>
            <person name="Bao Z."/>
        </authorList>
    </citation>
    <scope>NUCLEOTIDE SEQUENCE [LARGE SCALE GENOMIC DNA]</scope>
    <source>
        <strain evidence="12 13">PY_sf001</strain>
    </source>
</reference>
<evidence type="ECO:0000256" key="2">
    <source>
        <dbReference type="ARBA" id="ARBA00022527"/>
    </source>
</evidence>
<dbReference type="PROSITE" id="PS00107">
    <property type="entry name" value="PROTEIN_KINASE_ATP"/>
    <property type="match status" value="1"/>
</dbReference>
<keyword evidence="13" id="KW-1185">Reference proteome</keyword>
<feature type="region of interest" description="Disordered" evidence="10">
    <location>
        <begin position="76"/>
        <end position="142"/>
    </location>
</feature>
<dbReference type="InterPro" id="IPR008271">
    <property type="entry name" value="Ser/Thr_kinase_AS"/>
</dbReference>
<evidence type="ECO:0000313" key="13">
    <source>
        <dbReference type="Proteomes" id="UP000242188"/>
    </source>
</evidence>
<dbReference type="EMBL" id="NEDP02002206">
    <property type="protein sequence ID" value="OWF51578.1"/>
    <property type="molecule type" value="Genomic_DNA"/>
</dbReference>
<dbReference type="CDD" id="cd13999">
    <property type="entry name" value="STKc_MAP3K-like"/>
    <property type="match status" value="1"/>
</dbReference>
<sequence length="566" mass="62516">MPRTYVDNASNRSIGRVGMPVGSMPVSGRSSGSSASGGGAGFGGSSSGGSSYGGSSKNTYVDNAYNRSVGRVGMDHGTAVMSRPSSSSTSQSSSPRTYVDNAQNRREGRVGMEHGTAVISRPYSSSTSQSYSSKTYVDNAQNRREGRVGMEHGTAVISKSSSQSPGARVYVDTPFNRRLGRVGMPLGSMSVSRSSGRSGSKMGPPINRKESSMTRWVRDLTDRYYERPEEDMDLGHIQEDYLYAEEVSEQAADLINRMEQVRLCQQESQKSKEPLTSFDLLKSYRGEKIEFDELDMRKKIGHGGFGDIYCAKWKGTVVAVKKLRVQRVSKKRLQEFTSEVQVFCALDHPNIVKFIGACCVTPNIAIVMEFMESCLFQILHMSADSDATLTEDNKLSIIIQISRGLAYLHEKNIAHCDIKSQNVLMDSREGGYVAKITDFGLSMMRNSSDTSSTAHDQVRNIGTPRYSAPEVLRGELLDRAAMMRADVYSLGLVVFEIISDDEPFDSLDAKQIERYVGNGEERPVFGSDIDENVEENVKTCWSRDPSLRPSAPSFRDSVEKWESLFM</sequence>
<dbReference type="SMART" id="SM00220">
    <property type="entry name" value="S_TKc"/>
    <property type="match status" value="1"/>
</dbReference>
<dbReference type="PANTHER" id="PTHR44329">
    <property type="entry name" value="SERINE/THREONINE-PROTEIN KINASE TNNI3K-RELATED"/>
    <property type="match status" value="1"/>
</dbReference>
<evidence type="ECO:0000259" key="11">
    <source>
        <dbReference type="PROSITE" id="PS50011"/>
    </source>
</evidence>
<dbReference type="InterPro" id="IPR000719">
    <property type="entry name" value="Prot_kinase_dom"/>
</dbReference>
<evidence type="ECO:0000256" key="7">
    <source>
        <dbReference type="ARBA" id="ARBA00047899"/>
    </source>
</evidence>
<dbReference type="Proteomes" id="UP000242188">
    <property type="component" value="Unassembled WGS sequence"/>
</dbReference>
<dbReference type="PANTHER" id="PTHR44329:SF298">
    <property type="entry name" value="MIXED LINEAGE KINASE DOMAIN-LIKE PROTEIN"/>
    <property type="match status" value="1"/>
</dbReference>
<dbReference type="Pfam" id="PF00069">
    <property type="entry name" value="Pkinase"/>
    <property type="match status" value="1"/>
</dbReference>
<dbReference type="GO" id="GO:0005524">
    <property type="term" value="F:ATP binding"/>
    <property type="evidence" value="ECO:0007669"/>
    <property type="project" value="UniProtKB-UniRule"/>
</dbReference>
<organism evidence="12 13">
    <name type="scientific">Mizuhopecten yessoensis</name>
    <name type="common">Japanese scallop</name>
    <name type="synonym">Patinopecten yessoensis</name>
    <dbReference type="NCBI Taxonomy" id="6573"/>
    <lineage>
        <taxon>Eukaryota</taxon>
        <taxon>Metazoa</taxon>
        <taxon>Spiralia</taxon>
        <taxon>Lophotrochozoa</taxon>
        <taxon>Mollusca</taxon>
        <taxon>Bivalvia</taxon>
        <taxon>Autobranchia</taxon>
        <taxon>Pteriomorphia</taxon>
        <taxon>Pectinida</taxon>
        <taxon>Pectinoidea</taxon>
        <taxon>Pectinidae</taxon>
        <taxon>Mizuhopecten</taxon>
    </lineage>
</organism>
<evidence type="ECO:0000313" key="12">
    <source>
        <dbReference type="EMBL" id="OWF51578.1"/>
    </source>
</evidence>
<accession>A0A210QSA7</accession>
<comment type="catalytic activity">
    <reaction evidence="8">
        <text>L-seryl-[protein] + ATP = O-phospho-L-seryl-[protein] + ADP + H(+)</text>
        <dbReference type="Rhea" id="RHEA:17989"/>
        <dbReference type="Rhea" id="RHEA-COMP:9863"/>
        <dbReference type="Rhea" id="RHEA-COMP:11604"/>
        <dbReference type="ChEBI" id="CHEBI:15378"/>
        <dbReference type="ChEBI" id="CHEBI:29999"/>
        <dbReference type="ChEBI" id="CHEBI:30616"/>
        <dbReference type="ChEBI" id="CHEBI:83421"/>
        <dbReference type="ChEBI" id="CHEBI:456216"/>
        <dbReference type="EC" id="2.7.11.1"/>
    </reaction>
</comment>
<feature type="region of interest" description="Disordered" evidence="10">
    <location>
        <begin position="1"/>
        <end position="54"/>
    </location>
</feature>
<dbReference type="PROSITE" id="PS00108">
    <property type="entry name" value="PROTEIN_KINASE_ST"/>
    <property type="match status" value="1"/>
</dbReference>
<feature type="binding site" evidence="9">
    <location>
        <position position="322"/>
    </location>
    <ligand>
        <name>ATP</name>
        <dbReference type="ChEBI" id="CHEBI:30616"/>
    </ligand>
</feature>
<dbReference type="FunFam" id="3.30.200.20:FF:000060">
    <property type="entry name" value="Serine/threonine-protein kinase isoform 1"/>
    <property type="match status" value="1"/>
</dbReference>
<evidence type="ECO:0000256" key="8">
    <source>
        <dbReference type="ARBA" id="ARBA00048679"/>
    </source>
</evidence>
<evidence type="ECO:0000256" key="1">
    <source>
        <dbReference type="ARBA" id="ARBA00012513"/>
    </source>
</evidence>
<feature type="region of interest" description="Disordered" evidence="10">
    <location>
        <begin position="181"/>
        <end position="208"/>
    </location>
</feature>
<keyword evidence="5 12" id="KW-0418">Kinase</keyword>
<dbReference type="OrthoDB" id="4062651at2759"/>
<dbReference type="PROSITE" id="PS50011">
    <property type="entry name" value="PROTEIN_KINASE_DOM"/>
    <property type="match status" value="1"/>
</dbReference>
<dbReference type="InterPro" id="IPR011009">
    <property type="entry name" value="Kinase-like_dom_sf"/>
</dbReference>
<dbReference type="GO" id="GO:0004674">
    <property type="term" value="F:protein serine/threonine kinase activity"/>
    <property type="evidence" value="ECO:0007669"/>
    <property type="project" value="UniProtKB-KW"/>
</dbReference>
<evidence type="ECO:0000256" key="9">
    <source>
        <dbReference type="PROSITE-ProRule" id="PRU10141"/>
    </source>
</evidence>
<dbReference type="InterPro" id="IPR051681">
    <property type="entry name" value="Ser/Thr_Kinases-Pseudokinases"/>
</dbReference>
<comment type="catalytic activity">
    <reaction evidence="7">
        <text>L-threonyl-[protein] + ATP = O-phospho-L-threonyl-[protein] + ADP + H(+)</text>
        <dbReference type="Rhea" id="RHEA:46608"/>
        <dbReference type="Rhea" id="RHEA-COMP:11060"/>
        <dbReference type="Rhea" id="RHEA-COMP:11605"/>
        <dbReference type="ChEBI" id="CHEBI:15378"/>
        <dbReference type="ChEBI" id="CHEBI:30013"/>
        <dbReference type="ChEBI" id="CHEBI:30616"/>
        <dbReference type="ChEBI" id="CHEBI:61977"/>
        <dbReference type="ChEBI" id="CHEBI:456216"/>
        <dbReference type="EC" id="2.7.11.1"/>
    </reaction>
</comment>
<feature type="compositionally biased region" description="Basic and acidic residues" evidence="10">
    <location>
        <begin position="103"/>
        <end position="112"/>
    </location>
</feature>
<keyword evidence="6 9" id="KW-0067">ATP-binding</keyword>
<dbReference type="Gene3D" id="3.30.200.20">
    <property type="entry name" value="Phosphorylase Kinase, domain 1"/>
    <property type="match status" value="1"/>
</dbReference>
<feature type="compositionally biased region" description="Low complexity" evidence="10">
    <location>
        <begin position="82"/>
        <end position="97"/>
    </location>
</feature>
<keyword evidence="4 9" id="KW-0547">Nucleotide-binding</keyword>
<dbReference type="Gene3D" id="1.10.510.10">
    <property type="entry name" value="Transferase(Phosphotransferase) domain 1"/>
    <property type="match status" value="1"/>
</dbReference>
<feature type="compositionally biased region" description="Low complexity" evidence="10">
    <location>
        <begin position="187"/>
        <end position="203"/>
    </location>
</feature>
<dbReference type="STRING" id="6573.A0A210QSA7"/>
<gene>
    <name evidence="12" type="ORF">KP79_PYT24376</name>
</gene>
<dbReference type="InterPro" id="IPR017441">
    <property type="entry name" value="Protein_kinase_ATP_BS"/>
</dbReference>
<evidence type="ECO:0000256" key="5">
    <source>
        <dbReference type="ARBA" id="ARBA00022777"/>
    </source>
</evidence>
<protein>
    <recommendedName>
        <fullName evidence="1">non-specific serine/threonine protein kinase</fullName>
        <ecNumber evidence="1">2.7.11.1</ecNumber>
    </recommendedName>
</protein>
<feature type="compositionally biased region" description="Gly residues" evidence="10">
    <location>
        <begin position="35"/>
        <end position="52"/>
    </location>
</feature>
<proteinExistence type="predicted"/>
<evidence type="ECO:0000256" key="10">
    <source>
        <dbReference type="SAM" id="MobiDB-lite"/>
    </source>
</evidence>
<name>A0A210QSA7_MIZYE</name>
<dbReference type="SUPFAM" id="SSF56112">
    <property type="entry name" value="Protein kinase-like (PK-like)"/>
    <property type="match status" value="1"/>
</dbReference>